<gene>
    <name evidence="2" type="ORF">MB824_00340</name>
</gene>
<evidence type="ECO:0000256" key="1">
    <source>
        <dbReference type="SAM" id="SignalP"/>
    </source>
</evidence>
<dbReference type="EMBL" id="JAKOOW010000001">
    <property type="protein sequence ID" value="MCG6502955.1"/>
    <property type="molecule type" value="Genomic_DNA"/>
</dbReference>
<evidence type="ECO:0000313" key="3">
    <source>
        <dbReference type="Proteomes" id="UP001298424"/>
    </source>
</evidence>
<evidence type="ECO:0008006" key="4">
    <source>
        <dbReference type="Google" id="ProtNLM"/>
    </source>
</evidence>
<comment type="caution">
    <text evidence="2">The sequence shown here is derived from an EMBL/GenBank/DDBJ whole genome shotgun (WGS) entry which is preliminary data.</text>
</comment>
<feature type="chain" id="PRO_5047331875" description="Lipoprotein" evidence="1">
    <location>
        <begin position="22"/>
        <end position="168"/>
    </location>
</feature>
<evidence type="ECO:0000313" key="2">
    <source>
        <dbReference type="EMBL" id="MCG6502955.1"/>
    </source>
</evidence>
<proteinExistence type="predicted"/>
<reference evidence="2 3" key="1">
    <citation type="submission" date="2022-02" db="EMBL/GenBank/DDBJ databases">
        <title>Genome sequence data of Kingella unionensis sp. nov. strain CICC 24913 (CCUG 75125).</title>
        <authorList>
            <person name="Xiao M."/>
        </authorList>
    </citation>
    <scope>NUCLEOTIDE SEQUENCE [LARGE SCALE GENOMIC DNA]</scope>
    <source>
        <strain evidence="2 3">CICC 24913</strain>
    </source>
</reference>
<sequence length="168" mass="17798">MKKTALTAALLLLAACGQSNVERETAPASAATPAATSAPAASAAATAAPQWQIVGEVNSRFRYLYVLVPAGSGDAELVTLAQDIHRSEPDAWLWLVDSDEKVADGVKAGQTGDMSAFPKEWMERHIVANSVLVLHPDGRHVWTLYGGSGREREIATLPCIDGKGSCRD</sequence>
<keyword evidence="3" id="KW-1185">Reference proteome</keyword>
<protein>
    <recommendedName>
        <fullName evidence="4">Lipoprotein</fullName>
    </recommendedName>
</protein>
<dbReference type="RefSeq" id="WP_238744838.1">
    <property type="nucleotide sequence ID" value="NZ_JAKOOW010000001.1"/>
</dbReference>
<accession>A0ABS9NJT7</accession>
<feature type="signal peptide" evidence="1">
    <location>
        <begin position="1"/>
        <end position="21"/>
    </location>
</feature>
<keyword evidence="1" id="KW-0732">Signal</keyword>
<dbReference type="PROSITE" id="PS51257">
    <property type="entry name" value="PROKAR_LIPOPROTEIN"/>
    <property type="match status" value="1"/>
</dbReference>
<name>A0ABS9NJT7_9NEIS</name>
<organism evidence="2 3">
    <name type="scientific">Kingella pumchi</name>
    <dbReference type="NCBI Taxonomy" id="2779506"/>
    <lineage>
        <taxon>Bacteria</taxon>
        <taxon>Pseudomonadati</taxon>
        <taxon>Pseudomonadota</taxon>
        <taxon>Betaproteobacteria</taxon>
        <taxon>Neisseriales</taxon>
        <taxon>Neisseriaceae</taxon>
        <taxon>Kingella</taxon>
    </lineage>
</organism>
<dbReference type="Proteomes" id="UP001298424">
    <property type="component" value="Unassembled WGS sequence"/>
</dbReference>